<organism evidence="4 5">
    <name type="scientific">Nocardioides dokdonensis FR1436</name>
    <dbReference type="NCBI Taxonomy" id="1300347"/>
    <lineage>
        <taxon>Bacteria</taxon>
        <taxon>Bacillati</taxon>
        <taxon>Actinomycetota</taxon>
        <taxon>Actinomycetes</taxon>
        <taxon>Propionibacteriales</taxon>
        <taxon>Nocardioidaceae</taxon>
        <taxon>Nocardioides</taxon>
    </lineage>
</organism>
<feature type="transmembrane region" description="Helical" evidence="2">
    <location>
        <begin position="314"/>
        <end position="335"/>
    </location>
</feature>
<keyword evidence="2" id="KW-0472">Membrane</keyword>
<feature type="compositionally biased region" description="Low complexity" evidence="1">
    <location>
        <begin position="279"/>
        <end position="300"/>
    </location>
</feature>
<evidence type="ECO:0000313" key="5">
    <source>
        <dbReference type="Proteomes" id="UP000077868"/>
    </source>
</evidence>
<evidence type="ECO:0008006" key="6">
    <source>
        <dbReference type="Google" id="ProtNLM"/>
    </source>
</evidence>
<feature type="region of interest" description="Disordered" evidence="1">
    <location>
        <begin position="278"/>
        <end position="306"/>
    </location>
</feature>
<dbReference type="Proteomes" id="UP000077868">
    <property type="component" value="Chromosome"/>
</dbReference>
<keyword evidence="3" id="KW-0732">Signal</keyword>
<evidence type="ECO:0000256" key="2">
    <source>
        <dbReference type="SAM" id="Phobius"/>
    </source>
</evidence>
<dbReference type="EMBL" id="CP015079">
    <property type="protein sequence ID" value="ANH37156.1"/>
    <property type="molecule type" value="Genomic_DNA"/>
</dbReference>
<gene>
    <name evidence="4" type="ORF">I601_0706</name>
</gene>
<dbReference type="STRING" id="1300347.I601_0706"/>
<dbReference type="AlphaFoldDB" id="A0A1A9GGI0"/>
<sequence length="346" mass="35701">MRVPERLRGPLVALALALPFVVGYAAHAATGDGADVVLTFADPEVLESSGLVVTDGLVVTTNDSGDTGRVFAVGPEGRTVGVTTWSDSPVDVEALAPAGPGQVWVGDIGDNAAARDSVSVARVPVGRGPIDAGAEAAGATYELVYPGGARDAETLVAHPRTGRLYVASKSFFGGTLYEAPARLDPDRPNELREVGGVLPIATDGAFFPDGRHLVVRDYGRAEVYAWPSLRSVGELDLPDQQQGEGIAVTGDGRVLVSTEGQFSDVLEVPLPADLQEALAPAPSEPTGTATAPAAPDTEVAPPAPADEGLRTVPLSWLLGALTAILLAGWLLVRAVRRAGDGGRTRR</sequence>
<feature type="chain" id="PRO_5008388255" description="WD40 repeat domain-containing protein" evidence="3">
    <location>
        <begin position="29"/>
        <end position="346"/>
    </location>
</feature>
<reference evidence="4 5" key="1">
    <citation type="submission" date="2016-03" db="EMBL/GenBank/DDBJ databases">
        <title>Complete genome sequence of a soil Actinobacterium, Nocardioides dokdonensis FR1436.</title>
        <authorList>
            <person name="Kwon S.-K."/>
            <person name="Kim K."/>
            <person name="Kim J.F."/>
        </authorList>
    </citation>
    <scope>NUCLEOTIDE SEQUENCE [LARGE SCALE GENOMIC DNA]</scope>
    <source>
        <strain evidence="4 5">FR1436</strain>
    </source>
</reference>
<name>A0A1A9GGI0_9ACTN</name>
<keyword evidence="2" id="KW-1133">Transmembrane helix</keyword>
<proteinExistence type="predicted"/>
<accession>A0A1A9GGI0</accession>
<evidence type="ECO:0000256" key="1">
    <source>
        <dbReference type="SAM" id="MobiDB-lite"/>
    </source>
</evidence>
<feature type="signal peptide" evidence="3">
    <location>
        <begin position="1"/>
        <end position="28"/>
    </location>
</feature>
<keyword evidence="5" id="KW-1185">Reference proteome</keyword>
<evidence type="ECO:0000256" key="3">
    <source>
        <dbReference type="SAM" id="SignalP"/>
    </source>
</evidence>
<protein>
    <recommendedName>
        <fullName evidence="6">WD40 repeat domain-containing protein</fullName>
    </recommendedName>
</protein>
<dbReference type="KEGG" id="ndk:I601_0706"/>
<evidence type="ECO:0000313" key="4">
    <source>
        <dbReference type="EMBL" id="ANH37156.1"/>
    </source>
</evidence>
<dbReference type="PATRIC" id="fig|1300347.3.peg.710"/>
<dbReference type="SUPFAM" id="SSF101898">
    <property type="entry name" value="NHL repeat"/>
    <property type="match status" value="1"/>
</dbReference>
<keyword evidence="2" id="KW-0812">Transmembrane</keyword>